<evidence type="ECO:0000313" key="1">
    <source>
        <dbReference type="EMBL" id="MBD2774052.1"/>
    </source>
</evidence>
<gene>
    <name evidence="1" type="ORF">ICL16_18730</name>
</gene>
<sequence length="71" mass="7880">MEQKTATLHENIAIIEVATPNILDSLLADRKTAPLIYTRLDECTAVVAPENFDALLTRLLKLGHLPKVLSR</sequence>
<accession>A0A8J6XPC5</accession>
<dbReference type="AlphaFoldDB" id="A0A8J6XPC5"/>
<dbReference type="EMBL" id="JACXAE010000063">
    <property type="protein sequence ID" value="MBD2774052.1"/>
    <property type="molecule type" value="Genomic_DNA"/>
</dbReference>
<keyword evidence="2" id="KW-1185">Reference proteome</keyword>
<organism evidence="1 2">
    <name type="scientific">Iningainema tapete BLCC-T55</name>
    <dbReference type="NCBI Taxonomy" id="2748662"/>
    <lineage>
        <taxon>Bacteria</taxon>
        <taxon>Bacillati</taxon>
        <taxon>Cyanobacteriota</taxon>
        <taxon>Cyanophyceae</taxon>
        <taxon>Nostocales</taxon>
        <taxon>Scytonemataceae</taxon>
        <taxon>Iningainema tapete</taxon>
    </lineage>
</organism>
<reference evidence="1" key="1">
    <citation type="submission" date="2020-09" db="EMBL/GenBank/DDBJ databases">
        <title>Iningainema tapete sp. nov. (Scytonemataceae, Cyanobacteria) from greenhouses in central Florida (USA) produces two types of nodularin with biosynthetic potential for microcystin-LR and anabaenopeptins.</title>
        <authorList>
            <person name="Berthold D.E."/>
            <person name="Lefler F.W."/>
            <person name="Huang I.-S."/>
            <person name="Abdulla H."/>
            <person name="Zimba P.V."/>
            <person name="Laughinghouse H.D. IV."/>
        </authorList>
    </citation>
    <scope>NUCLEOTIDE SEQUENCE</scope>
    <source>
        <strain evidence="1">BLCCT55</strain>
    </source>
</reference>
<dbReference type="RefSeq" id="WP_190830578.1">
    <property type="nucleotide sequence ID" value="NZ_CAWPPI010000063.1"/>
</dbReference>
<name>A0A8J6XPC5_9CYAN</name>
<protein>
    <submittedName>
        <fullName evidence="1">Uncharacterized protein</fullName>
    </submittedName>
</protein>
<dbReference type="Proteomes" id="UP000629098">
    <property type="component" value="Unassembled WGS sequence"/>
</dbReference>
<proteinExistence type="predicted"/>
<evidence type="ECO:0000313" key="2">
    <source>
        <dbReference type="Proteomes" id="UP000629098"/>
    </source>
</evidence>
<comment type="caution">
    <text evidence="1">The sequence shown here is derived from an EMBL/GenBank/DDBJ whole genome shotgun (WGS) entry which is preliminary data.</text>
</comment>